<reference evidence="2 3" key="1">
    <citation type="submission" date="2019-03" db="EMBL/GenBank/DDBJ databases">
        <title>First draft genome of Liparis tanakae, snailfish: a comprehensive survey of snailfish specific genes.</title>
        <authorList>
            <person name="Kim W."/>
            <person name="Song I."/>
            <person name="Jeong J.-H."/>
            <person name="Kim D."/>
            <person name="Kim S."/>
            <person name="Ryu S."/>
            <person name="Song J.Y."/>
            <person name="Lee S.K."/>
        </authorList>
    </citation>
    <scope>NUCLEOTIDE SEQUENCE [LARGE SCALE GENOMIC DNA]</scope>
    <source>
        <tissue evidence="2">Muscle</tissue>
    </source>
</reference>
<protein>
    <submittedName>
        <fullName evidence="2">Uncharacterized protein</fullName>
    </submittedName>
</protein>
<name>A0A4Z2HQ94_9TELE</name>
<feature type="region of interest" description="Disordered" evidence="1">
    <location>
        <begin position="1"/>
        <end position="84"/>
    </location>
</feature>
<comment type="caution">
    <text evidence="2">The sequence shown here is derived from an EMBL/GenBank/DDBJ whole genome shotgun (WGS) entry which is preliminary data.</text>
</comment>
<keyword evidence="3" id="KW-1185">Reference proteome</keyword>
<dbReference type="AlphaFoldDB" id="A0A4Z2HQ94"/>
<evidence type="ECO:0000313" key="3">
    <source>
        <dbReference type="Proteomes" id="UP000314294"/>
    </source>
</evidence>
<accession>A0A4Z2HQ94</accession>
<evidence type="ECO:0000256" key="1">
    <source>
        <dbReference type="SAM" id="MobiDB-lite"/>
    </source>
</evidence>
<feature type="compositionally biased region" description="Basic and acidic residues" evidence="1">
    <location>
        <begin position="29"/>
        <end position="70"/>
    </location>
</feature>
<organism evidence="2 3">
    <name type="scientific">Liparis tanakae</name>
    <name type="common">Tanaka's snailfish</name>
    <dbReference type="NCBI Taxonomy" id="230148"/>
    <lineage>
        <taxon>Eukaryota</taxon>
        <taxon>Metazoa</taxon>
        <taxon>Chordata</taxon>
        <taxon>Craniata</taxon>
        <taxon>Vertebrata</taxon>
        <taxon>Euteleostomi</taxon>
        <taxon>Actinopterygii</taxon>
        <taxon>Neopterygii</taxon>
        <taxon>Teleostei</taxon>
        <taxon>Neoteleostei</taxon>
        <taxon>Acanthomorphata</taxon>
        <taxon>Eupercaria</taxon>
        <taxon>Perciformes</taxon>
        <taxon>Cottioidei</taxon>
        <taxon>Cottales</taxon>
        <taxon>Liparidae</taxon>
        <taxon>Liparis</taxon>
    </lineage>
</organism>
<feature type="compositionally biased region" description="Basic and acidic residues" evidence="1">
    <location>
        <begin position="1"/>
        <end position="11"/>
    </location>
</feature>
<dbReference type="Proteomes" id="UP000314294">
    <property type="component" value="Unassembled WGS sequence"/>
</dbReference>
<evidence type="ECO:0000313" key="2">
    <source>
        <dbReference type="EMBL" id="TNN67183.1"/>
    </source>
</evidence>
<gene>
    <name evidence="2" type="ORF">EYF80_022600</name>
</gene>
<proteinExistence type="predicted"/>
<sequence length="84" mass="9665">MWAGRDKEIKHLNKCRQKKGPGIFTQGDDMDRFGGKVHTDAHAQMITRKDPRQWGDMNMGKREPGNDGRRSGQPGIEPLIRHRE</sequence>
<dbReference type="EMBL" id="SRLO01000208">
    <property type="protein sequence ID" value="TNN67183.1"/>
    <property type="molecule type" value="Genomic_DNA"/>
</dbReference>